<dbReference type="RefSeq" id="WP_129150560.1">
    <property type="nucleotide sequence ID" value="NZ_JBHSDO010000014.1"/>
</dbReference>
<dbReference type="AlphaFoldDB" id="A0A4Q1HJ75"/>
<dbReference type="EMBL" id="PYAL01000003">
    <property type="protein sequence ID" value="RXN90126.1"/>
    <property type="molecule type" value="Genomic_DNA"/>
</dbReference>
<accession>A0A4Q1HJ75</accession>
<proteinExistence type="predicted"/>
<comment type="caution">
    <text evidence="1">The sequence shown here is derived from an EMBL/GenBank/DDBJ whole genome shotgun (WGS) entry which is preliminary data.</text>
</comment>
<gene>
    <name evidence="1" type="ORF">C7R54_11330</name>
</gene>
<evidence type="ECO:0000313" key="2">
    <source>
        <dbReference type="Proteomes" id="UP000290849"/>
    </source>
</evidence>
<dbReference type="Proteomes" id="UP000290849">
    <property type="component" value="Unassembled WGS sequence"/>
</dbReference>
<dbReference type="OrthoDB" id="5297048at2"/>
<reference evidence="1 2" key="1">
    <citation type="journal article" date="2017" name="Int. J. Syst. Evol. Microbiol.">
        <title>Achromobacter aloeverae sp. nov., isolated from the root of Aloe vera (L.) Burm.f.</title>
        <authorList>
            <person name="Kuncharoen N."/>
            <person name="Muramatsu Y."/>
            <person name="Shibata C."/>
            <person name="Kamakura Y."/>
            <person name="Nakagawa Y."/>
            <person name="Tanasupawat S."/>
        </authorList>
    </citation>
    <scope>NUCLEOTIDE SEQUENCE [LARGE SCALE GENOMIC DNA]</scope>
    <source>
        <strain evidence="1 2">AVA-1</strain>
    </source>
</reference>
<sequence length="105" mass="11461">MRCDLTLIFTARQTLDLTVHVDPTPALATQAREWFEQTWTALGCEPLRPSGKVLLLDKIMGVADALGYAVLSSDQSRADDYARQTALALGKPRITVDLPGLTVGY</sequence>
<protein>
    <submittedName>
        <fullName evidence="1">Uncharacterized protein</fullName>
    </submittedName>
</protein>
<organism evidence="1 2">
    <name type="scientific">Achromobacter aloeverae</name>
    <dbReference type="NCBI Taxonomy" id="1750518"/>
    <lineage>
        <taxon>Bacteria</taxon>
        <taxon>Pseudomonadati</taxon>
        <taxon>Pseudomonadota</taxon>
        <taxon>Betaproteobacteria</taxon>
        <taxon>Burkholderiales</taxon>
        <taxon>Alcaligenaceae</taxon>
        <taxon>Achromobacter</taxon>
    </lineage>
</organism>
<name>A0A4Q1HJ75_9BURK</name>
<keyword evidence="2" id="KW-1185">Reference proteome</keyword>
<evidence type="ECO:0000313" key="1">
    <source>
        <dbReference type="EMBL" id="RXN90126.1"/>
    </source>
</evidence>